<dbReference type="AlphaFoldDB" id="A0A383RAU5"/>
<evidence type="ECO:0000259" key="3">
    <source>
        <dbReference type="Pfam" id="PF22725"/>
    </source>
</evidence>
<dbReference type="RefSeq" id="WP_138185679.1">
    <property type="nucleotide sequence ID" value="NZ_LS992241.1"/>
</dbReference>
<dbReference type="PANTHER" id="PTHR43818">
    <property type="entry name" value="BCDNA.GH03377"/>
    <property type="match status" value="1"/>
</dbReference>
<reference evidence="5" key="1">
    <citation type="submission" date="2018-08" db="EMBL/GenBank/DDBJ databases">
        <authorList>
            <person name="Chevrot R."/>
        </authorList>
    </citation>
    <scope>NUCLEOTIDE SEQUENCE [LARGE SCALE GENOMIC DNA]</scope>
</reference>
<dbReference type="GO" id="GO:0016491">
    <property type="term" value="F:oxidoreductase activity"/>
    <property type="evidence" value="ECO:0007669"/>
    <property type="project" value="UniProtKB-KW"/>
</dbReference>
<name>A0A383RAU5_PAEAL</name>
<dbReference type="GO" id="GO:0000166">
    <property type="term" value="F:nucleotide binding"/>
    <property type="evidence" value="ECO:0007669"/>
    <property type="project" value="InterPro"/>
</dbReference>
<proteinExistence type="predicted"/>
<evidence type="ECO:0000259" key="2">
    <source>
        <dbReference type="Pfam" id="PF01408"/>
    </source>
</evidence>
<dbReference type="Gene3D" id="3.30.360.10">
    <property type="entry name" value="Dihydrodipicolinate Reductase, domain 2"/>
    <property type="match status" value="1"/>
</dbReference>
<dbReference type="Gene3D" id="3.40.50.720">
    <property type="entry name" value="NAD(P)-binding Rossmann-like Domain"/>
    <property type="match status" value="1"/>
</dbReference>
<dbReference type="EMBL" id="LS992241">
    <property type="protein sequence ID" value="SYX83624.1"/>
    <property type="molecule type" value="Genomic_DNA"/>
</dbReference>
<evidence type="ECO:0000313" key="4">
    <source>
        <dbReference type="EMBL" id="SYX83624.1"/>
    </source>
</evidence>
<dbReference type="SUPFAM" id="SSF55347">
    <property type="entry name" value="Glyceraldehyde-3-phosphate dehydrogenase-like, C-terminal domain"/>
    <property type="match status" value="1"/>
</dbReference>
<dbReference type="Pfam" id="PF22725">
    <property type="entry name" value="GFO_IDH_MocA_C3"/>
    <property type="match status" value="1"/>
</dbReference>
<dbReference type="Pfam" id="PF01408">
    <property type="entry name" value="GFO_IDH_MocA"/>
    <property type="match status" value="1"/>
</dbReference>
<dbReference type="Proteomes" id="UP000304148">
    <property type="component" value="Chromosome"/>
</dbReference>
<evidence type="ECO:0000256" key="1">
    <source>
        <dbReference type="ARBA" id="ARBA00023002"/>
    </source>
</evidence>
<dbReference type="InterPro" id="IPR050463">
    <property type="entry name" value="Gfo/Idh/MocA_oxidrdct_glycsds"/>
</dbReference>
<protein>
    <submittedName>
        <fullName evidence="4">Oxidoreductase</fullName>
    </submittedName>
</protein>
<dbReference type="InterPro" id="IPR036291">
    <property type="entry name" value="NAD(P)-bd_dom_sf"/>
</dbReference>
<gene>
    <name evidence="4" type="ORF">PBLR_12046</name>
</gene>
<dbReference type="InterPro" id="IPR000683">
    <property type="entry name" value="Gfo/Idh/MocA-like_OxRdtase_N"/>
</dbReference>
<feature type="domain" description="Gfo/Idh/MocA-like oxidoreductase N-terminal" evidence="2">
    <location>
        <begin position="6"/>
        <end position="124"/>
    </location>
</feature>
<accession>A0A383RAU5</accession>
<dbReference type="PANTHER" id="PTHR43818:SF11">
    <property type="entry name" value="BCDNA.GH03377"/>
    <property type="match status" value="1"/>
</dbReference>
<dbReference type="SUPFAM" id="SSF51735">
    <property type="entry name" value="NAD(P)-binding Rossmann-fold domains"/>
    <property type="match status" value="1"/>
</dbReference>
<dbReference type="InterPro" id="IPR055170">
    <property type="entry name" value="GFO_IDH_MocA-like_dom"/>
</dbReference>
<organism evidence="4 5">
    <name type="scientific">Paenibacillus alvei</name>
    <name type="common">Bacillus alvei</name>
    <dbReference type="NCBI Taxonomy" id="44250"/>
    <lineage>
        <taxon>Bacteria</taxon>
        <taxon>Bacillati</taxon>
        <taxon>Bacillota</taxon>
        <taxon>Bacilli</taxon>
        <taxon>Bacillales</taxon>
        <taxon>Paenibacillaceae</taxon>
        <taxon>Paenibacillus</taxon>
    </lineage>
</organism>
<evidence type="ECO:0000313" key="5">
    <source>
        <dbReference type="Proteomes" id="UP000304148"/>
    </source>
</evidence>
<keyword evidence="1" id="KW-0560">Oxidoreductase</keyword>
<feature type="domain" description="GFO/IDH/MocA-like oxidoreductase" evidence="3">
    <location>
        <begin position="137"/>
        <end position="257"/>
    </location>
</feature>
<sequence>MTKNKIKLAVVGLGNMGNYMIRTISNPGLAEKVELVAICEANAAAREQYQKDYPHVQYYTDYSKMIEELDINLLYVSVPPAYHYDIVCAALRKKIHVFCEKPLANHLQEAAELLKLAEEANVVHAIHFSMPHEPSVKRMERMIKEQAIGTIRSMELILHFPTWPRSWQHNSWISTRAQGGFVLEVGVHWINVIQKLFGTITHVQSELELPADEERCETGIRAKMLLNSEVPIYVNGLSGMAGAERVSLVVYGSKGTISLENWSELHVGAIGQPLEKVAVEEIEQTPIVAQVIRAIHGEHADYFDFRDGYEAQAVLEALRHPASPQLADIRKAVE</sequence>